<evidence type="ECO:0008006" key="4">
    <source>
        <dbReference type="Google" id="ProtNLM"/>
    </source>
</evidence>
<evidence type="ECO:0000313" key="2">
    <source>
        <dbReference type="EMBL" id="AGO82906.1"/>
    </source>
</evidence>
<evidence type="ECO:0000313" key="3">
    <source>
        <dbReference type="Proteomes" id="UP000201566"/>
    </source>
</evidence>
<organism evidence="2 3">
    <name type="scientific">Pandoravirus dulcis</name>
    <dbReference type="NCBI Taxonomy" id="1349409"/>
    <lineage>
        <taxon>Viruses</taxon>
        <taxon>Pandoravirus</taxon>
    </lineage>
</organism>
<dbReference type="Proteomes" id="UP000201566">
    <property type="component" value="Segment"/>
</dbReference>
<dbReference type="RefSeq" id="YP_008319575.1">
    <property type="nucleotide sequence ID" value="NC_021858.1"/>
</dbReference>
<evidence type="ECO:0000256" key="1">
    <source>
        <dbReference type="SAM" id="MobiDB-lite"/>
    </source>
</evidence>
<gene>
    <name evidence="2" type="ORF">pdul_cds_735</name>
</gene>
<dbReference type="GeneID" id="16512478"/>
<accession>S4VXW2</accession>
<reference evidence="2 3" key="1">
    <citation type="journal article" date="2013" name="Science">
        <title>Pandoraviruses: amoeba viruses with genomes up to 2.5 Mb reaching that of parasitic eukaryotes.</title>
        <authorList>
            <person name="Philippe N."/>
            <person name="Legendre M."/>
            <person name="Doutre G."/>
            <person name="Coute Y."/>
            <person name="Poirot O."/>
            <person name="Lescot M."/>
            <person name="Arslan D."/>
            <person name="Seltzer V."/>
            <person name="Bertaux L."/>
            <person name="Bruley C."/>
            <person name="Garin J."/>
            <person name="Claverie J.M."/>
            <person name="Abergel C."/>
        </authorList>
    </citation>
    <scope>NUCLEOTIDE SEQUENCE [LARGE SCALE GENOMIC DNA]</scope>
    <source>
        <strain evidence="2">Melbourne</strain>
    </source>
</reference>
<dbReference type="KEGG" id="vg:16512478"/>
<sequence length="617" mass="67085">MKEDMDQDNGGSNNDGDDDHANGPTSLASLPIELVAVIVNGRDRCGRAFMDPRWRSMARMACRLLRRAVENPTPWDSHALGDPQRLFRRPMVGAGDLYVDIDTTHARRRRWRCGMLVCASVVAEWLAGVPMDLAAPHADAVAERMVADWGASRAQAHVTLLATGRADAVAYALDSRTSAPFAPLPPVPTRPARTLRPHTLGWAPDGSELAYVMLDVAVRRCPVRVCEAVVAAIDALYPDDTGDGATGGEEDIDSYRLPERRGLWRADLQRSVIAFDRADVSQALGEDFIRSVGVMQAIACAAADCLLHHYRSKTIDAGSLANALTSWARGTYYTAEWDVGIRMPVSRALDVIPAGVIAPDHHRSMALAAIRNGDVDLVVWALAALGHRQVSARALVDATGLTPTGLVCHALHPITSGSERNRERRGVGHLAGAARSAAWLCDVLAYAPTRDEMAALAKACIERHNTGGLVCCAARVAFVLARWPLLLWESGRGVTLVRDAFVSCMIQCRFTPDVIILIDAVEAWCDAIDVDRREMRDALALLCSMAAHKDCYRFVRQILVALNGSPCTKNCSSVCYGTCRGSPPDPSRPFCNGRSRSDWDAVVAWCVPTIAADRWRV</sequence>
<dbReference type="EMBL" id="KC977570">
    <property type="protein sequence ID" value="AGO82906.1"/>
    <property type="molecule type" value="Genomic_DNA"/>
</dbReference>
<name>S4VXW2_9VIRU</name>
<feature type="region of interest" description="Disordered" evidence="1">
    <location>
        <begin position="1"/>
        <end position="24"/>
    </location>
</feature>
<protein>
    <recommendedName>
        <fullName evidence="4">F-box incomplete domain containing protein</fullName>
    </recommendedName>
</protein>
<proteinExistence type="predicted"/>